<reference evidence="2 3" key="1">
    <citation type="submission" date="2018-07" db="EMBL/GenBank/DDBJ databases">
        <title>Genomic Encyclopedia of Type Strains, Phase IV (KMG-IV): sequencing the most valuable type-strain genomes for metagenomic binning, comparative biology and taxonomic classification.</title>
        <authorList>
            <person name="Goeker M."/>
        </authorList>
    </citation>
    <scope>NUCLEOTIDE SEQUENCE [LARGE SCALE GENOMIC DNA]</scope>
    <source>
        <strain evidence="2 3">DSM 16500</strain>
    </source>
</reference>
<feature type="compositionally biased region" description="Low complexity" evidence="1">
    <location>
        <begin position="8"/>
        <end position="17"/>
    </location>
</feature>
<accession>A0A370GWM9</accession>
<feature type="region of interest" description="Disordered" evidence="1">
    <location>
        <begin position="1"/>
        <end position="20"/>
    </location>
</feature>
<gene>
    <name evidence="2" type="ORF">C8D86_104121</name>
</gene>
<evidence type="ECO:0000256" key="1">
    <source>
        <dbReference type="SAM" id="MobiDB-lite"/>
    </source>
</evidence>
<keyword evidence="3" id="KW-1185">Reference proteome</keyword>
<comment type="caution">
    <text evidence="2">The sequence shown here is derived from an EMBL/GenBank/DDBJ whole genome shotgun (WGS) entry which is preliminary data.</text>
</comment>
<dbReference type="EMBL" id="QQAX01000004">
    <property type="protein sequence ID" value="RDI46994.1"/>
    <property type="molecule type" value="Genomic_DNA"/>
</dbReference>
<dbReference type="OrthoDB" id="5638854at2"/>
<proteinExistence type="predicted"/>
<sequence>MPGKEQMQKNQNQSSQKDPITLLIERNPCVMCRAMRVPICKGHAGSGSGGGGKEDNKSAKHTLNQKMDAAKQMSHISSLFLDGKNWVQLQWLDNALSFEKPEAFLSIQIDSKNGILTLQGKKGLTKAQEDELRQYFDKIKDQFNEFMKEFKDEFKAQGISVANFSVDIKNNTLTIKMLNPDRTPNLACFAAFIDYLADKNLLPSKNLLETTLKEALMGGKSASVEQEKKSAFHPTPFSKTPKPNGWVK</sequence>
<dbReference type="Proteomes" id="UP000254720">
    <property type="component" value="Unassembled WGS sequence"/>
</dbReference>
<dbReference type="RefSeq" id="WP_114833759.1">
    <property type="nucleotide sequence ID" value="NZ_LR699114.1"/>
</dbReference>
<protein>
    <submittedName>
        <fullName evidence="2">Uncharacterized protein</fullName>
    </submittedName>
</protein>
<feature type="region of interest" description="Disordered" evidence="1">
    <location>
        <begin position="224"/>
        <end position="248"/>
    </location>
</feature>
<organism evidence="2 3">
    <name type="scientific">Aquicella lusitana</name>
    <dbReference type="NCBI Taxonomy" id="254246"/>
    <lineage>
        <taxon>Bacteria</taxon>
        <taxon>Pseudomonadati</taxon>
        <taxon>Pseudomonadota</taxon>
        <taxon>Gammaproteobacteria</taxon>
        <taxon>Legionellales</taxon>
        <taxon>Coxiellaceae</taxon>
        <taxon>Aquicella</taxon>
    </lineage>
</organism>
<dbReference type="AlphaFoldDB" id="A0A370GWM9"/>
<evidence type="ECO:0000313" key="3">
    <source>
        <dbReference type="Proteomes" id="UP000254720"/>
    </source>
</evidence>
<evidence type="ECO:0000313" key="2">
    <source>
        <dbReference type="EMBL" id="RDI46994.1"/>
    </source>
</evidence>
<name>A0A370GWM9_9COXI</name>